<keyword evidence="1" id="KW-0472">Membrane</keyword>
<evidence type="ECO:0000256" key="1">
    <source>
        <dbReference type="SAM" id="Phobius"/>
    </source>
</evidence>
<dbReference type="AlphaFoldDB" id="A0AAN6Q8X9"/>
<evidence type="ECO:0000313" key="3">
    <source>
        <dbReference type="Proteomes" id="UP001305647"/>
    </source>
</evidence>
<comment type="caution">
    <text evidence="2">The sequence shown here is derived from an EMBL/GenBank/DDBJ whole genome shotgun (WGS) entry which is preliminary data.</text>
</comment>
<reference evidence="2" key="1">
    <citation type="journal article" date="2023" name="Mol. Phylogenet. Evol.">
        <title>Genome-scale phylogeny and comparative genomics of the fungal order Sordariales.</title>
        <authorList>
            <person name="Hensen N."/>
            <person name="Bonometti L."/>
            <person name="Westerberg I."/>
            <person name="Brannstrom I.O."/>
            <person name="Guillou S."/>
            <person name="Cros-Aarteil S."/>
            <person name="Calhoun S."/>
            <person name="Haridas S."/>
            <person name="Kuo A."/>
            <person name="Mondo S."/>
            <person name="Pangilinan J."/>
            <person name="Riley R."/>
            <person name="LaButti K."/>
            <person name="Andreopoulos B."/>
            <person name="Lipzen A."/>
            <person name="Chen C."/>
            <person name="Yan M."/>
            <person name="Daum C."/>
            <person name="Ng V."/>
            <person name="Clum A."/>
            <person name="Steindorff A."/>
            <person name="Ohm R.A."/>
            <person name="Martin F."/>
            <person name="Silar P."/>
            <person name="Natvig D.O."/>
            <person name="Lalanne C."/>
            <person name="Gautier V."/>
            <person name="Ament-Velasquez S.L."/>
            <person name="Kruys A."/>
            <person name="Hutchinson M.I."/>
            <person name="Powell A.J."/>
            <person name="Barry K."/>
            <person name="Miller A.N."/>
            <person name="Grigoriev I.V."/>
            <person name="Debuchy R."/>
            <person name="Gladieux P."/>
            <person name="Hiltunen Thoren M."/>
            <person name="Johannesson H."/>
        </authorList>
    </citation>
    <scope>NUCLEOTIDE SEQUENCE</scope>
    <source>
        <strain evidence="2">CBS 757.83</strain>
    </source>
</reference>
<reference evidence="2" key="2">
    <citation type="submission" date="2023-05" db="EMBL/GenBank/DDBJ databases">
        <authorList>
            <consortium name="Lawrence Berkeley National Laboratory"/>
            <person name="Steindorff A."/>
            <person name="Hensen N."/>
            <person name="Bonometti L."/>
            <person name="Westerberg I."/>
            <person name="Brannstrom I.O."/>
            <person name="Guillou S."/>
            <person name="Cros-Aarteil S."/>
            <person name="Calhoun S."/>
            <person name="Haridas S."/>
            <person name="Kuo A."/>
            <person name="Mondo S."/>
            <person name="Pangilinan J."/>
            <person name="Riley R."/>
            <person name="Labutti K."/>
            <person name="Andreopoulos B."/>
            <person name="Lipzen A."/>
            <person name="Chen C."/>
            <person name="Yanf M."/>
            <person name="Daum C."/>
            <person name="Ng V."/>
            <person name="Clum A."/>
            <person name="Ohm R."/>
            <person name="Martin F."/>
            <person name="Silar P."/>
            <person name="Natvig D."/>
            <person name="Lalanne C."/>
            <person name="Gautier V."/>
            <person name="Ament-Velasquez S.L."/>
            <person name="Kruys A."/>
            <person name="Hutchinson M.I."/>
            <person name="Powell A.J."/>
            <person name="Barry K."/>
            <person name="Miller A.N."/>
            <person name="Grigoriev I.V."/>
            <person name="Debuchy R."/>
            <person name="Gladieux P."/>
            <person name="Thoren M.H."/>
            <person name="Johannesson H."/>
        </authorList>
    </citation>
    <scope>NUCLEOTIDE SEQUENCE</scope>
    <source>
        <strain evidence="2">CBS 757.83</strain>
    </source>
</reference>
<sequence length="141" mass="15285">MESLKNGAAPRSFSQAIALELKSKVFCRINNHFVLVSLPAPVLESSLRQTYWLAFSFYPRWLFSVRLPESVIAMLKTTSSGGLSVVLLVVVAVAVVVCSVATGTTLTQALKGFPARRSSESISSNASRVESWGLCCRPVFS</sequence>
<name>A0AAN6Q8X9_9PEZI</name>
<proteinExistence type="predicted"/>
<keyword evidence="1" id="KW-0812">Transmembrane</keyword>
<gene>
    <name evidence="2" type="ORF">N658DRAFT_327887</name>
</gene>
<evidence type="ECO:0000313" key="2">
    <source>
        <dbReference type="EMBL" id="KAK4102892.1"/>
    </source>
</evidence>
<keyword evidence="1" id="KW-1133">Transmembrane helix</keyword>
<keyword evidence="3" id="KW-1185">Reference proteome</keyword>
<dbReference type="EMBL" id="MU863630">
    <property type="protein sequence ID" value="KAK4102892.1"/>
    <property type="molecule type" value="Genomic_DNA"/>
</dbReference>
<accession>A0AAN6Q8X9</accession>
<dbReference type="Proteomes" id="UP001305647">
    <property type="component" value="Unassembled WGS sequence"/>
</dbReference>
<organism evidence="2 3">
    <name type="scientific">Parathielavia hyrcaniae</name>
    <dbReference type="NCBI Taxonomy" id="113614"/>
    <lineage>
        <taxon>Eukaryota</taxon>
        <taxon>Fungi</taxon>
        <taxon>Dikarya</taxon>
        <taxon>Ascomycota</taxon>
        <taxon>Pezizomycotina</taxon>
        <taxon>Sordariomycetes</taxon>
        <taxon>Sordariomycetidae</taxon>
        <taxon>Sordariales</taxon>
        <taxon>Chaetomiaceae</taxon>
        <taxon>Parathielavia</taxon>
    </lineage>
</organism>
<feature type="transmembrane region" description="Helical" evidence="1">
    <location>
        <begin position="83"/>
        <end position="107"/>
    </location>
</feature>
<protein>
    <submittedName>
        <fullName evidence="2">Uncharacterized protein</fullName>
    </submittedName>
</protein>